<dbReference type="PANTHER" id="PTHR12203:SF104">
    <property type="entry name" value="PROTEIN CAP1, PUTATIVE (AFU_ORTHOLOGUE AFUA_1G05595)-RELATED"/>
    <property type="match status" value="1"/>
</dbReference>
<protein>
    <recommendedName>
        <fullName evidence="3">Glycosyl transferase CAP10 domain-containing protein</fullName>
    </recommendedName>
</protein>
<feature type="transmembrane region" description="Helical" evidence="2">
    <location>
        <begin position="273"/>
        <end position="296"/>
    </location>
</feature>
<dbReference type="PANTHER" id="PTHR12203">
    <property type="entry name" value="KDEL LYS-ASP-GLU-LEU CONTAINING - RELATED"/>
    <property type="match status" value="1"/>
</dbReference>
<name>A0A5J5F7F7_9PEZI</name>
<feature type="domain" description="Glycosyl transferase CAP10" evidence="3">
    <location>
        <begin position="593"/>
        <end position="871"/>
    </location>
</feature>
<comment type="caution">
    <text evidence="4">The sequence shown here is derived from an EMBL/GenBank/DDBJ whole genome shotgun (WGS) entry which is preliminary data.</text>
</comment>
<feature type="compositionally biased region" description="Polar residues" evidence="1">
    <location>
        <begin position="1"/>
        <end position="16"/>
    </location>
</feature>
<keyword evidence="2" id="KW-1133">Transmembrane helix</keyword>
<evidence type="ECO:0000256" key="1">
    <source>
        <dbReference type="SAM" id="MobiDB-lite"/>
    </source>
</evidence>
<dbReference type="OrthoDB" id="541052at2759"/>
<feature type="transmembrane region" description="Helical" evidence="2">
    <location>
        <begin position="45"/>
        <end position="67"/>
    </location>
</feature>
<dbReference type="Pfam" id="PF05686">
    <property type="entry name" value="Glyco_transf_90"/>
    <property type="match status" value="1"/>
</dbReference>
<proteinExistence type="predicted"/>
<dbReference type="EMBL" id="VXIS01000020">
    <property type="protein sequence ID" value="KAA8912720.1"/>
    <property type="molecule type" value="Genomic_DNA"/>
</dbReference>
<dbReference type="InterPro" id="IPR006598">
    <property type="entry name" value="CAP10"/>
</dbReference>
<keyword evidence="2" id="KW-0472">Membrane</keyword>
<keyword evidence="5" id="KW-1185">Reference proteome</keyword>
<organism evidence="4 5">
    <name type="scientific">Sphaerosporella brunnea</name>
    <dbReference type="NCBI Taxonomy" id="1250544"/>
    <lineage>
        <taxon>Eukaryota</taxon>
        <taxon>Fungi</taxon>
        <taxon>Dikarya</taxon>
        <taxon>Ascomycota</taxon>
        <taxon>Pezizomycotina</taxon>
        <taxon>Pezizomycetes</taxon>
        <taxon>Pezizales</taxon>
        <taxon>Pyronemataceae</taxon>
        <taxon>Sphaerosporella</taxon>
    </lineage>
</organism>
<evidence type="ECO:0000259" key="3">
    <source>
        <dbReference type="SMART" id="SM00672"/>
    </source>
</evidence>
<feature type="region of interest" description="Disordered" evidence="1">
    <location>
        <begin position="1"/>
        <end position="20"/>
    </location>
</feature>
<gene>
    <name evidence="4" type="ORF">FN846DRAFT_253324</name>
</gene>
<feature type="transmembrane region" description="Helical" evidence="2">
    <location>
        <begin position="231"/>
        <end position="253"/>
    </location>
</feature>
<feature type="transmembrane region" description="Helical" evidence="2">
    <location>
        <begin position="189"/>
        <end position="211"/>
    </location>
</feature>
<dbReference type="AlphaFoldDB" id="A0A5J5F7F7"/>
<accession>A0A5J5F7F7</accession>
<sequence>MSTFSFDFSPATTPATGSAGLQPPSTIQIVLSLFVLHITSAKIRYPLYGLLTNAITWVAIYIISRTLPSASTAKRKRKPLLLAGCILAAALCRRVQGIRAGWETALVPLLYVGLRTAVIGGDAKGRWRPGAVVTTAGLVALCGAPVMNSHDLALGTFAAVFTALGYVLLEEISVGGETGWVQLGRETGLYLSIGLTVAAVALENIVGEAVVWQGRGWAEVVMRNSGGPPMVTARVVGVGLLDAARFGLLAVLITRGSTVSGVFVDLSATLALALWAAFIAVKAAAAVFAVAGMMWWSFMGAGVQIRMMHAVVFIAVCGVLSLVYAAHARRVDALGTFDAGSAPIVSTSNHPIPKLIQEAEDRFYTMRKSQSKTLEEAVQEYKRRYRMSPPPNFDQWYYFAKRRGAVIIDEYDTIYHSLKPFWGISPKDIRTRARQSMGYRNHSTTNSLLQAYVRGGEVQIDGQGPLWMKKAIQEMLEGFMEWLPDMDLPFNIHDEPRVVVPFKDLKQHVEKAEEQISHLNLNFVRNNFTPLKTAEKAIPPPYDRTSFDGFAHQSLFPYSTMSCPPDSPVRVVSGNVTDKHSGQLLGFIANSTESSDICLSPSLQNRHGFFDRPNSLNVVKELYPVFSQSKISSYGDILYPSPWYWAHKVSYEESLDPQWEHKVEKLYWRGSTTGGYSKNGGWRRHHRQRVVTVIDANDTAKILQPNDGTNWAVTEVPRETLKELFDVSFSHVGQCDPEDCRQQRNFFHIAQYADQQGAWQWKYLLDMDGNAFSGRYHAFLKSRSVVFKLAVFREWHDEWLYPWVHYIPLSMELEEVAEIMRFFRYEKEGEQYARRIADQGRSWAQMVLRDQDLVVWLFRLLLEYGRVVDDNRDTIGFCL</sequence>
<evidence type="ECO:0000313" key="4">
    <source>
        <dbReference type="EMBL" id="KAA8912720.1"/>
    </source>
</evidence>
<feature type="transmembrane region" description="Helical" evidence="2">
    <location>
        <begin position="308"/>
        <end position="327"/>
    </location>
</feature>
<keyword evidence="2" id="KW-0812">Transmembrane</keyword>
<dbReference type="Proteomes" id="UP000326924">
    <property type="component" value="Unassembled WGS sequence"/>
</dbReference>
<evidence type="ECO:0000256" key="2">
    <source>
        <dbReference type="SAM" id="Phobius"/>
    </source>
</evidence>
<reference evidence="4 5" key="1">
    <citation type="submission" date="2019-09" db="EMBL/GenBank/DDBJ databases">
        <title>Draft genome of the ectomycorrhizal ascomycete Sphaerosporella brunnea.</title>
        <authorList>
            <consortium name="DOE Joint Genome Institute"/>
            <person name="Benucci G.M."/>
            <person name="Marozzi G."/>
            <person name="Antonielli L."/>
            <person name="Sanchez S."/>
            <person name="Marco P."/>
            <person name="Wang X."/>
            <person name="Falini L.B."/>
            <person name="Barry K."/>
            <person name="Haridas S."/>
            <person name="Lipzen A."/>
            <person name="Labutti K."/>
            <person name="Grigoriev I.V."/>
            <person name="Murat C."/>
            <person name="Martin F."/>
            <person name="Albertini E."/>
            <person name="Donnini D."/>
            <person name="Bonito G."/>
        </authorList>
    </citation>
    <scope>NUCLEOTIDE SEQUENCE [LARGE SCALE GENOMIC DNA]</scope>
    <source>
        <strain evidence="4 5">Sb_GMNB300</strain>
    </source>
</reference>
<dbReference type="SMART" id="SM00672">
    <property type="entry name" value="CAP10"/>
    <property type="match status" value="1"/>
</dbReference>
<feature type="transmembrane region" description="Helical" evidence="2">
    <location>
        <begin position="152"/>
        <end position="169"/>
    </location>
</feature>
<dbReference type="InParanoid" id="A0A5J5F7F7"/>
<dbReference type="InterPro" id="IPR051091">
    <property type="entry name" value="O-Glucosyltr/Glycosyltrsf_90"/>
</dbReference>
<evidence type="ECO:0000313" key="5">
    <source>
        <dbReference type="Proteomes" id="UP000326924"/>
    </source>
</evidence>